<name>A0A3D9LEF5_9MICC</name>
<accession>A0A3D9LEF5</accession>
<feature type="domain" description="YdhG-like" evidence="1">
    <location>
        <begin position="27"/>
        <end position="129"/>
    </location>
</feature>
<evidence type="ECO:0000313" key="2">
    <source>
        <dbReference type="EMBL" id="REE04542.1"/>
    </source>
</evidence>
<dbReference type="Proteomes" id="UP000256727">
    <property type="component" value="Unassembled WGS sequence"/>
</dbReference>
<organism evidence="2 3">
    <name type="scientific">Citricoccus muralis</name>
    <dbReference type="NCBI Taxonomy" id="169134"/>
    <lineage>
        <taxon>Bacteria</taxon>
        <taxon>Bacillati</taxon>
        <taxon>Actinomycetota</taxon>
        <taxon>Actinomycetes</taxon>
        <taxon>Micrococcales</taxon>
        <taxon>Micrococcaceae</taxon>
        <taxon>Citricoccus</taxon>
    </lineage>
</organism>
<gene>
    <name evidence="2" type="ORF">C8E99_2378</name>
</gene>
<proteinExistence type="predicted"/>
<sequence>MAGYENKTKPTQTPVEEFIAHVEHPVRRADAQVLDEMFRRVTAEVPVMWGPTMVGYGSYHYEYESGHRGDALAVGFAPRKASQSLYGLLVQPEAPELLSRLGKHKVGKGCLYINTLADVDVQVLEELMQTGYRHMTEVVDQPRSEG</sequence>
<protein>
    <submittedName>
        <fullName evidence="2">Uncharacterized protein DUF1801</fullName>
    </submittedName>
</protein>
<dbReference type="RefSeq" id="WP_115932456.1">
    <property type="nucleotide sequence ID" value="NZ_QREH01000001.1"/>
</dbReference>
<dbReference type="Pfam" id="PF08818">
    <property type="entry name" value="DUF1801"/>
    <property type="match status" value="1"/>
</dbReference>
<dbReference type="AlphaFoldDB" id="A0A3D9LEF5"/>
<reference evidence="2 3" key="1">
    <citation type="submission" date="2018-07" db="EMBL/GenBank/DDBJ databases">
        <title>Sequencing the genomes of 1000 actinobacteria strains.</title>
        <authorList>
            <person name="Klenk H.-P."/>
        </authorList>
    </citation>
    <scope>NUCLEOTIDE SEQUENCE [LARGE SCALE GENOMIC DNA]</scope>
    <source>
        <strain evidence="2 3">DSM 14442</strain>
    </source>
</reference>
<keyword evidence="3" id="KW-1185">Reference proteome</keyword>
<dbReference type="EMBL" id="QREH01000001">
    <property type="protein sequence ID" value="REE04542.1"/>
    <property type="molecule type" value="Genomic_DNA"/>
</dbReference>
<evidence type="ECO:0000259" key="1">
    <source>
        <dbReference type="Pfam" id="PF08818"/>
    </source>
</evidence>
<dbReference type="OrthoDB" id="5951444at2"/>
<comment type="caution">
    <text evidence="2">The sequence shown here is derived from an EMBL/GenBank/DDBJ whole genome shotgun (WGS) entry which is preliminary data.</text>
</comment>
<evidence type="ECO:0000313" key="3">
    <source>
        <dbReference type="Proteomes" id="UP000256727"/>
    </source>
</evidence>
<dbReference type="InterPro" id="IPR014922">
    <property type="entry name" value="YdhG-like"/>
</dbReference>